<dbReference type="EMBL" id="CP029347">
    <property type="protein sequence ID" value="AWL11925.1"/>
    <property type="molecule type" value="Genomic_DNA"/>
</dbReference>
<evidence type="ECO:0000313" key="3">
    <source>
        <dbReference type="Proteomes" id="UP000245728"/>
    </source>
</evidence>
<name>A0A2S2E2Q3_9ALTE</name>
<dbReference type="AlphaFoldDB" id="A0A2S2E2Q3"/>
<proteinExistence type="predicted"/>
<sequence length="41" mass="4306">MDFLTKKKSVSLAVIIGLVIIGSGFVVWASNNVDAVEDVIG</sequence>
<accession>A0A2S2E2Q3</accession>
<dbReference type="RefSeq" id="WP_275425500.1">
    <property type="nucleotide sequence ID" value="NZ_CP029347.1"/>
</dbReference>
<dbReference type="KEGG" id="salh:HMF8227_01450"/>
<organism evidence="2 3">
    <name type="scientific">Saliniradius amylolyticus</name>
    <dbReference type="NCBI Taxonomy" id="2183582"/>
    <lineage>
        <taxon>Bacteria</taxon>
        <taxon>Pseudomonadati</taxon>
        <taxon>Pseudomonadota</taxon>
        <taxon>Gammaproteobacteria</taxon>
        <taxon>Alteromonadales</taxon>
        <taxon>Alteromonadaceae</taxon>
        <taxon>Saliniradius</taxon>
    </lineage>
</organism>
<keyword evidence="1" id="KW-0812">Transmembrane</keyword>
<reference evidence="2 3" key="1">
    <citation type="submission" date="2018-05" db="EMBL/GenBank/DDBJ databases">
        <title>Salinimonas sp. HMF8227 Genome sequencing and assembly.</title>
        <authorList>
            <person name="Kang H."/>
            <person name="Kang J."/>
            <person name="Cha I."/>
            <person name="Kim H."/>
            <person name="Joh K."/>
        </authorList>
    </citation>
    <scope>NUCLEOTIDE SEQUENCE [LARGE SCALE GENOMIC DNA]</scope>
    <source>
        <strain evidence="2 3">HMF8227</strain>
    </source>
</reference>
<dbReference type="Proteomes" id="UP000245728">
    <property type="component" value="Chromosome"/>
</dbReference>
<keyword evidence="3" id="KW-1185">Reference proteome</keyword>
<keyword evidence="1" id="KW-0472">Membrane</keyword>
<keyword evidence="1" id="KW-1133">Transmembrane helix</keyword>
<feature type="transmembrane region" description="Helical" evidence="1">
    <location>
        <begin position="12"/>
        <end position="30"/>
    </location>
</feature>
<gene>
    <name evidence="2" type="ORF">HMF8227_01450</name>
</gene>
<evidence type="ECO:0000313" key="2">
    <source>
        <dbReference type="EMBL" id="AWL11925.1"/>
    </source>
</evidence>
<evidence type="ECO:0000256" key="1">
    <source>
        <dbReference type="SAM" id="Phobius"/>
    </source>
</evidence>
<protein>
    <submittedName>
        <fullName evidence="2">Uncharacterized protein</fullName>
    </submittedName>
</protein>